<gene>
    <name evidence="2" type="ORF">EVAR_74402_1</name>
</gene>
<reference evidence="2 3" key="1">
    <citation type="journal article" date="2019" name="Commun. Biol.">
        <title>The bagworm genome reveals a unique fibroin gene that provides high tensile strength.</title>
        <authorList>
            <person name="Kono N."/>
            <person name="Nakamura H."/>
            <person name="Ohtoshi R."/>
            <person name="Tomita M."/>
            <person name="Numata K."/>
            <person name="Arakawa K."/>
        </authorList>
    </citation>
    <scope>NUCLEOTIDE SEQUENCE [LARGE SCALE GENOMIC DNA]</scope>
</reference>
<dbReference type="EMBL" id="BGZK01000004">
    <property type="protein sequence ID" value="GBP00112.1"/>
    <property type="molecule type" value="Genomic_DNA"/>
</dbReference>
<feature type="region of interest" description="Disordered" evidence="1">
    <location>
        <begin position="126"/>
        <end position="149"/>
    </location>
</feature>
<dbReference type="AlphaFoldDB" id="A0A4C1SDE2"/>
<organism evidence="2 3">
    <name type="scientific">Eumeta variegata</name>
    <name type="common">Bagworm moth</name>
    <name type="synonym">Eumeta japonica</name>
    <dbReference type="NCBI Taxonomy" id="151549"/>
    <lineage>
        <taxon>Eukaryota</taxon>
        <taxon>Metazoa</taxon>
        <taxon>Ecdysozoa</taxon>
        <taxon>Arthropoda</taxon>
        <taxon>Hexapoda</taxon>
        <taxon>Insecta</taxon>
        <taxon>Pterygota</taxon>
        <taxon>Neoptera</taxon>
        <taxon>Endopterygota</taxon>
        <taxon>Lepidoptera</taxon>
        <taxon>Glossata</taxon>
        <taxon>Ditrysia</taxon>
        <taxon>Tineoidea</taxon>
        <taxon>Psychidae</taxon>
        <taxon>Oiketicinae</taxon>
        <taxon>Eumeta</taxon>
    </lineage>
</organism>
<protein>
    <submittedName>
        <fullName evidence="2">Uncharacterized protein</fullName>
    </submittedName>
</protein>
<name>A0A4C1SDE2_EUMVA</name>
<evidence type="ECO:0000313" key="2">
    <source>
        <dbReference type="EMBL" id="GBP00112.1"/>
    </source>
</evidence>
<dbReference type="Proteomes" id="UP000299102">
    <property type="component" value="Unassembled WGS sequence"/>
</dbReference>
<accession>A0A4C1SDE2</accession>
<comment type="caution">
    <text evidence="2">The sequence shown here is derived from an EMBL/GenBank/DDBJ whole genome shotgun (WGS) entry which is preliminary data.</text>
</comment>
<evidence type="ECO:0000256" key="1">
    <source>
        <dbReference type="SAM" id="MobiDB-lite"/>
    </source>
</evidence>
<proteinExistence type="predicted"/>
<keyword evidence="3" id="KW-1185">Reference proteome</keyword>
<evidence type="ECO:0000313" key="3">
    <source>
        <dbReference type="Proteomes" id="UP000299102"/>
    </source>
</evidence>
<sequence length="149" mass="17132">MQHAACIAPLVFESAILERILIQRRLTDIEHLGKWRAVSKLPPRDTPCQQTFRPVTACALIQRNFTKRVGERERAAIKKLDLDACIANKIFTFFYRLRQNVHSVPTPGLRRPVRLMTLADRTLLGNKQDDRRASTRHPPSNRARALIDV</sequence>